<organism evidence="1 2">
    <name type="scientific">Pyxicephalus adspersus</name>
    <name type="common">African bullfrog</name>
    <dbReference type="NCBI Taxonomy" id="30357"/>
    <lineage>
        <taxon>Eukaryota</taxon>
        <taxon>Metazoa</taxon>
        <taxon>Chordata</taxon>
        <taxon>Craniata</taxon>
        <taxon>Vertebrata</taxon>
        <taxon>Euteleostomi</taxon>
        <taxon>Amphibia</taxon>
        <taxon>Batrachia</taxon>
        <taxon>Anura</taxon>
        <taxon>Neobatrachia</taxon>
        <taxon>Ranoidea</taxon>
        <taxon>Pyxicephalidae</taxon>
        <taxon>Pyxicephalinae</taxon>
        <taxon>Pyxicephalus</taxon>
    </lineage>
</organism>
<evidence type="ECO:0000313" key="1">
    <source>
        <dbReference type="EMBL" id="DBA17714.1"/>
    </source>
</evidence>
<gene>
    <name evidence="1" type="ORF">GDO54_016044</name>
</gene>
<sequence>MGEILGHFGCTHFMYFEFFFNLMNLFHSYSAGQKAIEFNNKTLEDLCKQVSPNKLLRCIECTAASRRTIQPLDGNVQPVYYTFLSVILPPPQ</sequence>
<protein>
    <submittedName>
        <fullName evidence="1">Uncharacterized protein</fullName>
    </submittedName>
</protein>
<name>A0AAV2ZIX6_PYXAD</name>
<dbReference type="AlphaFoldDB" id="A0AAV2ZIX6"/>
<dbReference type="Proteomes" id="UP001181693">
    <property type="component" value="Unassembled WGS sequence"/>
</dbReference>
<proteinExistence type="predicted"/>
<evidence type="ECO:0000313" key="2">
    <source>
        <dbReference type="Proteomes" id="UP001181693"/>
    </source>
</evidence>
<dbReference type="EMBL" id="DYDO01000009">
    <property type="protein sequence ID" value="DBA17714.1"/>
    <property type="molecule type" value="Genomic_DNA"/>
</dbReference>
<comment type="caution">
    <text evidence="1">The sequence shown here is derived from an EMBL/GenBank/DDBJ whole genome shotgun (WGS) entry which is preliminary data.</text>
</comment>
<reference evidence="1" key="1">
    <citation type="thesis" date="2020" institute="ProQuest LLC" country="789 East Eisenhower Parkway, Ann Arbor, MI, USA">
        <title>Comparative Genomics and Chromosome Evolution.</title>
        <authorList>
            <person name="Mudd A.B."/>
        </authorList>
    </citation>
    <scope>NUCLEOTIDE SEQUENCE</scope>
    <source>
        <strain evidence="1">1538</strain>
        <tissue evidence="1">Blood</tissue>
    </source>
</reference>
<accession>A0AAV2ZIX6</accession>
<keyword evidence="2" id="KW-1185">Reference proteome</keyword>